<dbReference type="PANTHER" id="PTHR31465">
    <property type="entry name" value="PROTEIN RTA1-RELATED"/>
    <property type="match status" value="1"/>
</dbReference>
<evidence type="ECO:0008006" key="8">
    <source>
        <dbReference type="Google" id="ProtNLM"/>
    </source>
</evidence>
<keyword evidence="2 5" id="KW-0812">Transmembrane</keyword>
<name>A0A0A0HUD1_PARBD</name>
<dbReference type="RefSeq" id="XP_010756812.1">
    <property type="nucleotide sequence ID" value="XM_010758510.1"/>
</dbReference>
<comment type="subcellular location">
    <subcellularLocation>
        <location evidence="1">Membrane</location>
        <topology evidence="1">Multi-pass membrane protein</topology>
    </subcellularLocation>
</comment>
<accession>A0A0A0HUD1</accession>
<sequence length="453" mass="50973">MAMPLSTAALNRQETRKCPWVAFMIPPRLGRQRKKAYLCPLTCFRNEAKLDELDILRFYVRHPEVVKAVPCNPPMGQCLVWIERQKNPSAEYPFADLALPACGGGSSGKGDIRDPPDEIVADRFDSMADTLIEGFSYFQYKPVIGVPTVFAVIWFISGGLHLWQNNMKYKTWRMGILLPWICVVFAIGYVLREVAAHGHYGNLDLFISTAVFLFCAPPIYLAIISIIFGRLLYYVPWLSPIHPGRVMSTFLGLDLIVETLASSGAPLATNYGNSKTKVHIGNTMIKASIILQIPIFISFFLLVAFFHRHLHRADIRDLKIRKVLINLYLACCLVTVRNVFRAFDTFAGWGSAMGPVEAYFWCFDGVPMLIVTAMMNVYPPASCLPRSHVTYLARDGKTELSGPGWIDDRPFLVTIFDPFDIAGSIKGRDKKTAFWEEDGVLLNERPKTQQSSS</sequence>
<feature type="transmembrane region" description="Helical" evidence="5">
    <location>
        <begin position="285"/>
        <end position="306"/>
    </location>
</feature>
<evidence type="ECO:0000313" key="6">
    <source>
        <dbReference type="EMBL" id="KGM92759.1"/>
    </source>
</evidence>
<feature type="transmembrane region" description="Helical" evidence="5">
    <location>
        <begin position="211"/>
        <end position="234"/>
    </location>
</feature>
<dbReference type="Pfam" id="PF04479">
    <property type="entry name" value="RTA1"/>
    <property type="match status" value="1"/>
</dbReference>
<evidence type="ECO:0000313" key="7">
    <source>
        <dbReference type="Proteomes" id="UP000001628"/>
    </source>
</evidence>
<keyword evidence="3 5" id="KW-1133">Transmembrane helix</keyword>
<dbReference type="OrthoDB" id="3358017at2759"/>
<keyword evidence="4 5" id="KW-0472">Membrane</keyword>
<gene>
    <name evidence="6" type="ORF">PADG_11217</name>
</gene>
<protein>
    <recommendedName>
        <fullName evidence="8">RTA1 domain-containing protein</fullName>
    </recommendedName>
</protein>
<feature type="transmembrane region" description="Helical" evidence="5">
    <location>
        <begin position="175"/>
        <end position="191"/>
    </location>
</feature>
<evidence type="ECO:0000256" key="2">
    <source>
        <dbReference type="ARBA" id="ARBA00022692"/>
    </source>
</evidence>
<dbReference type="PANTHER" id="PTHR31465:SF13">
    <property type="entry name" value="RTA1 DOMAIN PROTEIN-RELATED"/>
    <property type="match status" value="1"/>
</dbReference>
<dbReference type="GO" id="GO:0016020">
    <property type="term" value="C:membrane"/>
    <property type="evidence" value="ECO:0007669"/>
    <property type="project" value="UniProtKB-SubCell"/>
</dbReference>
<evidence type="ECO:0000256" key="4">
    <source>
        <dbReference type="ARBA" id="ARBA00023136"/>
    </source>
</evidence>
<feature type="transmembrane region" description="Helical" evidence="5">
    <location>
        <begin position="144"/>
        <end position="163"/>
    </location>
</feature>
<dbReference type="HOGENOM" id="CLU_033465_0_1_1"/>
<dbReference type="Proteomes" id="UP000001628">
    <property type="component" value="Unassembled WGS sequence"/>
</dbReference>
<dbReference type="EMBL" id="KN275957">
    <property type="protein sequence ID" value="KGM92759.1"/>
    <property type="molecule type" value="Genomic_DNA"/>
</dbReference>
<feature type="transmembrane region" description="Helical" evidence="5">
    <location>
        <begin position="246"/>
        <end position="265"/>
    </location>
</feature>
<dbReference type="VEuPathDB" id="FungiDB:PADG_11217"/>
<feature type="transmembrane region" description="Helical" evidence="5">
    <location>
        <begin position="327"/>
        <end position="352"/>
    </location>
</feature>
<organism evidence="6 7">
    <name type="scientific">Paracoccidioides brasiliensis (strain Pb18)</name>
    <dbReference type="NCBI Taxonomy" id="502780"/>
    <lineage>
        <taxon>Eukaryota</taxon>
        <taxon>Fungi</taxon>
        <taxon>Dikarya</taxon>
        <taxon>Ascomycota</taxon>
        <taxon>Pezizomycotina</taxon>
        <taxon>Eurotiomycetes</taxon>
        <taxon>Eurotiomycetidae</taxon>
        <taxon>Onygenales</taxon>
        <taxon>Ajellomycetaceae</taxon>
        <taxon>Paracoccidioides</taxon>
    </lineage>
</organism>
<evidence type="ECO:0000256" key="3">
    <source>
        <dbReference type="ARBA" id="ARBA00022989"/>
    </source>
</evidence>
<keyword evidence="7" id="KW-1185">Reference proteome</keyword>
<dbReference type="InterPro" id="IPR007568">
    <property type="entry name" value="RTA1"/>
</dbReference>
<dbReference type="eggNOG" id="ENOG502RDNH">
    <property type="taxonomic scope" value="Eukaryota"/>
</dbReference>
<dbReference type="InParanoid" id="A0A0A0HUD1"/>
<reference evidence="6 7" key="1">
    <citation type="journal article" date="2011" name="PLoS Genet.">
        <title>Comparative genomic analysis of human fungal pathogens causing paracoccidioidomycosis.</title>
        <authorList>
            <person name="Desjardins C.A."/>
            <person name="Champion M.D."/>
            <person name="Holder J.W."/>
            <person name="Muszewska A."/>
            <person name="Goldberg J."/>
            <person name="Bailao A.M."/>
            <person name="Brigido M.M."/>
            <person name="Ferreira M.E."/>
            <person name="Garcia A.M."/>
            <person name="Grynberg M."/>
            <person name="Gujja S."/>
            <person name="Heiman D.I."/>
            <person name="Henn M.R."/>
            <person name="Kodira C.D."/>
            <person name="Leon-Narvaez H."/>
            <person name="Longo L.V."/>
            <person name="Ma L.J."/>
            <person name="Malavazi I."/>
            <person name="Matsuo A.L."/>
            <person name="Morais F.V."/>
            <person name="Pereira M."/>
            <person name="Rodriguez-Brito S."/>
            <person name="Sakthikumar S."/>
            <person name="Salem-Izacc S.M."/>
            <person name="Sykes S.M."/>
            <person name="Teixeira M.M."/>
            <person name="Vallejo M.C."/>
            <person name="Walter M.E."/>
            <person name="Yandava C."/>
            <person name="Young S."/>
            <person name="Zeng Q."/>
            <person name="Zucker J."/>
            <person name="Felipe M.S."/>
            <person name="Goldman G.H."/>
            <person name="Haas B.J."/>
            <person name="McEwen J.G."/>
            <person name="Nino-Vega G."/>
            <person name="Puccia R."/>
            <person name="San-Blas G."/>
            <person name="Soares C.M."/>
            <person name="Birren B.W."/>
            <person name="Cuomo C.A."/>
        </authorList>
    </citation>
    <scope>NUCLEOTIDE SEQUENCE [LARGE SCALE GENOMIC DNA]</scope>
    <source>
        <strain evidence="6 7">Pb18</strain>
    </source>
</reference>
<feature type="transmembrane region" description="Helical" evidence="5">
    <location>
        <begin position="358"/>
        <end position="378"/>
    </location>
</feature>
<proteinExistence type="predicted"/>
<evidence type="ECO:0000256" key="1">
    <source>
        <dbReference type="ARBA" id="ARBA00004141"/>
    </source>
</evidence>
<evidence type="ECO:0000256" key="5">
    <source>
        <dbReference type="SAM" id="Phobius"/>
    </source>
</evidence>
<dbReference type="AlphaFoldDB" id="A0A0A0HUD1"/>
<dbReference type="KEGG" id="pbn:PADG_11217"/>
<dbReference type="OMA" id="CTLITVR"/>
<dbReference type="GeneID" id="22587114"/>